<dbReference type="Proteomes" id="UP000584374">
    <property type="component" value="Unassembled WGS sequence"/>
</dbReference>
<feature type="compositionally biased region" description="Basic residues" evidence="1">
    <location>
        <begin position="1"/>
        <end position="10"/>
    </location>
</feature>
<reference evidence="2 3" key="1">
    <citation type="submission" date="2020-08" db="EMBL/GenBank/DDBJ databases">
        <title>Sequencing the genomes of 1000 actinobacteria strains.</title>
        <authorList>
            <person name="Klenk H.-P."/>
        </authorList>
    </citation>
    <scope>NUCLEOTIDE SEQUENCE [LARGE SCALE GENOMIC DNA]</scope>
    <source>
        <strain evidence="2 3">DSM 45584</strain>
    </source>
</reference>
<evidence type="ECO:0000256" key="1">
    <source>
        <dbReference type="SAM" id="MobiDB-lite"/>
    </source>
</evidence>
<organism evidence="2 3">
    <name type="scientific">Saccharopolyspora phatthalungensis</name>
    <dbReference type="NCBI Taxonomy" id="664693"/>
    <lineage>
        <taxon>Bacteria</taxon>
        <taxon>Bacillati</taxon>
        <taxon>Actinomycetota</taxon>
        <taxon>Actinomycetes</taxon>
        <taxon>Pseudonocardiales</taxon>
        <taxon>Pseudonocardiaceae</taxon>
        <taxon>Saccharopolyspora</taxon>
    </lineage>
</organism>
<dbReference type="EMBL" id="JACHIW010000001">
    <property type="protein sequence ID" value="MBB5154978.1"/>
    <property type="molecule type" value="Genomic_DNA"/>
</dbReference>
<name>A0A840Q8F7_9PSEU</name>
<protein>
    <submittedName>
        <fullName evidence="2">Uncharacterized protein</fullName>
    </submittedName>
</protein>
<sequence length="84" mass="9280">MKLRRGRNIRPRPAIRQAAADEARAAGIDRGWDAANFAEAYGGNPMGGIDAHSYSGPDFEAGYREGIDRFQGNRWQDGTPREES</sequence>
<accession>A0A840Q8F7</accession>
<keyword evidence="3" id="KW-1185">Reference proteome</keyword>
<feature type="region of interest" description="Disordered" evidence="1">
    <location>
        <begin position="1"/>
        <end position="21"/>
    </location>
</feature>
<evidence type="ECO:0000313" key="2">
    <source>
        <dbReference type="EMBL" id="MBB5154978.1"/>
    </source>
</evidence>
<proteinExistence type="predicted"/>
<dbReference type="RefSeq" id="WP_184726400.1">
    <property type="nucleotide sequence ID" value="NZ_JACHIW010000001.1"/>
</dbReference>
<gene>
    <name evidence="2" type="ORF">BJ970_002512</name>
</gene>
<feature type="region of interest" description="Disordered" evidence="1">
    <location>
        <begin position="43"/>
        <end position="63"/>
    </location>
</feature>
<evidence type="ECO:0000313" key="3">
    <source>
        <dbReference type="Proteomes" id="UP000584374"/>
    </source>
</evidence>
<dbReference type="AlphaFoldDB" id="A0A840Q8F7"/>
<comment type="caution">
    <text evidence="2">The sequence shown here is derived from an EMBL/GenBank/DDBJ whole genome shotgun (WGS) entry which is preliminary data.</text>
</comment>